<comment type="caution">
    <text evidence="5">Lacks conserved residue(s) required for the propagation of feature annotation.</text>
</comment>
<protein>
    <submittedName>
        <fullName evidence="7">Sushi domain-containing protein 1</fullName>
    </submittedName>
</protein>
<dbReference type="Proteomes" id="UP000735302">
    <property type="component" value="Unassembled WGS sequence"/>
</dbReference>
<dbReference type="AlphaFoldDB" id="A0AAV3ZA66"/>
<evidence type="ECO:0000256" key="2">
    <source>
        <dbReference type="ARBA" id="ARBA00022737"/>
    </source>
</evidence>
<dbReference type="Pfam" id="PF00084">
    <property type="entry name" value="Sushi"/>
    <property type="match status" value="1"/>
</dbReference>
<evidence type="ECO:0000256" key="3">
    <source>
        <dbReference type="ARBA" id="ARBA00023157"/>
    </source>
</evidence>
<proteinExistence type="predicted"/>
<keyword evidence="3" id="KW-1015">Disulfide bond</keyword>
<keyword evidence="1 5" id="KW-0768">Sushi</keyword>
<accession>A0AAV3ZA66</accession>
<dbReference type="EMBL" id="BLXT01002129">
    <property type="protein sequence ID" value="GFN91342.1"/>
    <property type="molecule type" value="Genomic_DNA"/>
</dbReference>
<dbReference type="PANTHER" id="PTHR19325">
    <property type="entry name" value="COMPLEMENT COMPONENT-RELATED SUSHI DOMAIN-CONTAINING"/>
    <property type="match status" value="1"/>
</dbReference>
<feature type="domain" description="Sushi" evidence="6">
    <location>
        <begin position="31"/>
        <end position="90"/>
    </location>
</feature>
<evidence type="ECO:0000256" key="5">
    <source>
        <dbReference type="PROSITE-ProRule" id="PRU00302"/>
    </source>
</evidence>
<name>A0AAV3ZA66_9GAST</name>
<dbReference type="InterPro" id="IPR035976">
    <property type="entry name" value="Sushi/SCR/CCP_sf"/>
</dbReference>
<evidence type="ECO:0000256" key="4">
    <source>
        <dbReference type="ARBA" id="ARBA00023180"/>
    </source>
</evidence>
<evidence type="ECO:0000313" key="7">
    <source>
        <dbReference type="EMBL" id="GFN91342.1"/>
    </source>
</evidence>
<keyword evidence="8" id="KW-1185">Reference proteome</keyword>
<dbReference type="SUPFAM" id="SSF57535">
    <property type="entry name" value="Complement control module/SCR domain"/>
    <property type="match status" value="1"/>
</dbReference>
<organism evidence="7 8">
    <name type="scientific">Plakobranchus ocellatus</name>
    <dbReference type="NCBI Taxonomy" id="259542"/>
    <lineage>
        <taxon>Eukaryota</taxon>
        <taxon>Metazoa</taxon>
        <taxon>Spiralia</taxon>
        <taxon>Lophotrochozoa</taxon>
        <taxon>Mollusca</taxon>
        <taxon>Gastropoda</taxon>
        <taxon>Heterobranchia</taxon>
        <taxon>Euthyneura</taxon>
        <taxon>Panpulmonata</taxon>
        <taxon>Sacoglossa</taxon>
        <taxon>Placobranchoidea</taxon>
        <taxon>Plakobranchidae</taxon>
        <taxon>Plakobranchus</taxon>
    </lineage>
</organism>
<dbReference type="InterPro" id="IPR000436">
    <property type="entry name" value="Sushi_SCR_CCP_dom"/>
</dbReference>
<evidence type="ECO:0000259" key="6">
    <source>
        <dbReference type="PROSITE" id="PS50923"/>
    </source>
</evidence>
<keyword evidence="2" id="KW-0677">Repeat</keyword>
<dbReference type="Gene3D" id="2.10.70.10">
    <property type="entry name" value="Complement Module, domain 1"/>
    <property type="match status" value="1"/>
</dbReference>
<dbReference type="PROSITE" id="PS50923">
    <property type="entry name" value="SUSHI"/>
    <property type="match status" value="1"/>
</dbReference>
<evidence type="ECO:0000256" key="1">
    <source>
        <dbReference type="ARBA" id="ARBA00022659"/>
    </source>
</evidence>
<comment type="caution">
    <text evidence="7">The sequence shown here is derived from an EMBL/GenBank/DDBJ whole genome shotgun (WGS) entry which is preliminary data.</text>
</comment>
<dbReference type="InterPro" id="IPR050350">
    <property type="entry name" value="Compl-Cell_Adhes-Reg"/>
</dbReference>
<reference evidence="7 8" key="1">
    <citation type="journal article" date="2021" name="Elife">
        <title>Chloroplast acquisition without the gene transfer in kleptoplastic sea slugs, Plakobranchus ocellatus.</title>
        <authorList>
            <person name="Maeda T."/>
            <person name="Takahashi S."/>
            <person name="Yoshida T."/>
            <person name="Shimamura S."/>
            <person name="Takaki Y."/>
            <person name="Nagai Y."/>
            <person name="Toyoda A."/>
            <person name="Suzuki Y."/>
            <person name="Arimoto A."/>
            <person name="Ishii H."/>
            <person name="Satoh N."/>
            <person name="Nishiyama T."/>
            <person name="Hasebe M."/>
            <person name="Maruyama T."/>
            <person name="Minagawa J."/>
            <person name="Obokata J."/>
            <person name="Shigenobu S."/>
        </authorList>
    </citation>
    <scope>NUCLEOTIDE SEQUENCE [LARGE SCALE GENOMIC DNA]</scope>
</reference>
<dbReference type="CDD" id="cd00033">
    <property type="entry name" value="CCP"/>
    <property type="match status" value="1"/>
</dbReference>
<dbReference type="PANTHER" id="PTHR19325:SF560">
    <property type="entry name" value="SUSHI, VON WILLEBRAND FACTOR TYPE A, EGF AND PENTRAXIN DOMAIN-CONTAINING PROTEIN 1"/>
    <property type="match status" value="1"/>
</dbReference>
<keyword evidence="4" id="KW-0325">Glycoprotein</keyword>
<dbReference type="SMART" id="SM00032">
    <property type="entry name" value="CCP"/>
    <property type="match status" value="1"/>
</dbReference>
<gene>
    <name evidence="7" type="ORF">PoB_001784800</name>
</gene>
<sequence>MIGYTGKSRFVQCQSSGQWSSVEGYTGCTPVDCGIPTPTVQHGTPTVTGTTYGAAVIYTCEPGYKASTPGANVTCLADGKWDTPTFTCDKVSIPQREF</sequence>
<evidence type="ECO:0000313" key="8">
    <source>
        <dbReference type="Proteomes" id="UP000735302"/>
    </source>
</evidence>